<protein>
    <submittedName>
        <fullName evidence="1">Uncharacterized protein</fullName>
    </submittedName>
</protein>
<keyword evidence="2" id="KW-1185">Reference proteome</keyword>
<evidence type="ECO:0000313" key="1">
    <source>
        <dbReference type="EMBL" id="QNN53749.1"/>
    </source>
</evidence>
<gene>
    <name evidence="1" type="ORF">H9L09_04875</name>
</gene>
<dbReference type="Proteomes" id="UP000515947">
    <property type="component" value="Chromosome"/>
</dbReference>
<reference evidence="1 2" key="1">
    <citation type="submission" date="2020-08" db="EMBL/GenBank/DDBJ databases">
        <title>Genome sequence of Nocardioides mesophilus KACC 16243T.</title>
        <authorList>
            <person name="Hyun D.-W."/>
            <person name="Bae J.-W."/>
        </authorList>
    </citation>
    <scope>NUCLEOTIDE SEQUENCE [LARGE SCALE GENOMIC DNA]</scope>
    <source>
        <strain evidence="1 2">KACC 16243</strain>
    </source>
</reference>
<name>A0A7G9RDS4_9ACTN</name>
<organism evidence="1 2">
    <name type="scientific">Nocardioides mesophilus</name>
    <dbReference type="NCBI Taxonomy" id="433659"/>
    <lineage>
        <taxon>Bacteria</taxon>
        <taxon>Bacillati</taxon>
        <taxon>Actinomycetota</taxon>
        <taxon>Actinomycetes</taxon>
        <taxon>Propionibacteriales</taxon>
        <taxon>Nocardioidaceae</taxon>
        <taxon>Nocardioides</taxon>
    </lineage>
</organism>
<dbReference type="AlphaFoldDB" id="A0A7G9RDS4"/>
<dbReference type="EMBL" id="CP060713">
    <property type="protein sequence ID" value="QNN53749.1"/>
    <property type="molecule type" value="Genomic_DNA"/>
</dbReference>
<proteinExistence type="predicted"/>
<sequence length="203" mass="23000">MQDNPVSAHTWLVGLDSWIVQDGNYRDFVTGERAEFALEFASRGGLRLLEGVHRASVRWIEGSQYEVTAQIVHDKPNAHVLDLGVLAYHFIGIEDPMHQPRIGAWVTGEVNLSVDPFFYFDQLAHEEGFPALIYTWTVQEILQKVGQGAPHIEAAEFRDDTSRDFVRIEKTDVWGDVSTSPSYLLRCRMEPDARSTARSLDNP</sequence>
<evidence type="ECO:0000313" key="2">
    <source>
        <dbReference type="Proteomes" id="UP000515947"/>
    </source>
</evidence>
<accession>A0A7G9RDS4</accession>
<dbReference type="RefSeq" id="WP_187579593.1">
    <property type="nucleotide sequence ID" value="NZ_CP060713.1"/>
</dbReference>
<dbReference type="KEGG" id="nmes:H9L09_04875"/>